<accession>A0A1M7TA02</accession>
<dbReference type="AlphaFoldDB" id="A0A1M7TA02"/>
<dbReference type="OrthoDB" id="47699at2"/>
<dbReference type="EMBL" id="FRDJ01000012">
    <property type="protein sequence ID" value="SHN67513.1"/>
    <property type="molecule type" value="Genomic_DNA"/>
</dbReference>
<feature type="coiled-coil region" evidence="1">
    <location>
        <begin position="1"/>
        <end position="53"/>
    </location>
</feature>
<gene>
    <name evidence="2" type="ORF">SAMN02745226_01756</name>
</gene>
<dbReference type="RefSeq" id="WP_072760606.1">
    <property type="nucleotide sequence ID" value="NZ_FRDJ01000012.1"/>
</dbReference>
<evidence type="ECO:0000313" key="3">
    <source>
        <dbReference type="Proteomes" id="UP000184207"/>
    </source>
</evidence>
<evidence type="ECO:0000313" key="2">
    <source>
        <dbReference type="EMBL" id="SHN67513.1"/>
    </source>
</evidence>
<keyword evidence="3" id="KW-1185">Reference proteome</keyword>
<keyword evidence="1" id="KW-0175">Coiled coil</keyword>
<sequence>MAELQNEKQAQNEQFLQTLENFVRRYLRVRDTIKELNKEKKDLEDAIIQMVEGTDIDHIIVDGSVVEFENKTKIKLK</sequence>
<name>A0A1M7TA02_FERGO</name>
<evidence type="ECO:0000256" key="1">
    <source>
        <dbReference type="SAM" id="Coils"/>
    </source>
</evidence>
<proteinExistence type="predicted"/>
<reference evidence="3" key="1">
    <citation type="submission" date="2016-12" db="EMBL/GenBank/DDBJ databases">
        <authorList>
            <person name="Varghese N."/>
            <person name="Submissions S."/>
        </authorList>
    </citation>
    <scope>NUCLEOTIDE SEQUENCE [LARGE SCALE GENOMIC DNA]</scope>
    <source>
        <strain evidence="3">DSM 13020</strain>
    </source>
</reference>
<protein>
    <submittedName>
        <fullName evidence="2">Uncharacterized protein</fullName>
    </submittedName>
</protein>
<organism evidence="2 3">
    <name type="scientific">Fervidobacterium gondwanense DSM 13020</name>
    <dbReference type="NCBI Taxonomy" id="1121883"/>
    <lineage>
        <taxon>Bacteria</taxon>
        <taxon>Thermotogati</taxon>
        <taxon>Thermotogota</taxon>
        <taxon>Thermotogae</taxon>
        <taxon>Thermotogales</taxon>
        <taxon>Fervidobacteriaceae</taxon>
        <taxon>Fervidobacterium</taxon>
    </lineage>
</organism>
<dbReference type="STRING" id="1121883.SAMN02745226_01756"/>
<dbReference type="Proteomes" id="UP000184207">
    <property type="component" value="Unassembled WGS sequence"/>
</dbReference>